<evidence type="ECO:0000256" key="1">
    <source>
        <dbReference type="ARBA" id="ARBA00004651"/>
    </source>
</evidence>
<feature type="transmembrane region" description="Helical" evidence="8">
    <location>
        <begin position="297"/>
        <end position="316"/>
    </location>
</feature>
<keyword evidence="3" id="KW-1003">Cell membrane</keyword>
<feature type="transmembrane region" description="Helical" evidence="8">
    <location>
        <begin position="746"/>
        <end position="766"/>
    </location>
</feature>
<organism evidence="10 11">
    <name type="scientific">Caenorhabditis auriculariae</name>
    <dbReference type="NCBI Taxonomy" id="2777116"/>
    <lineage>
        <taxon>Eukaryota</taxon>
        <taxon>Metazoa</taxon>
        <taxon>Ecdysozoa</taxon>
        <taxon>Nematoda</taxon>
        <taxon>Chromadorea</taxon>
        <taxon>Rhabditida</taxon>
        <taxon>Rhabditina</taxon>
        <taxon>Rhabditomorpha</taxon>
        <taxon>Rhabditoidea</taxon>
        <taxon>Rhabditidae</taxon>
        <taxon>Peloderinae</taxon>
        <taxon>Caenorhabditis</taxon>
    </lineage>
</organism>
<dbReference type="GO" id="GO:0030659">
    <property type="term" value="C:cytoplasmic vesicle membrane"/>
    <property type="evidence" value="ECO:0007669"/>
    <property type="project" value="TreeGrafter"/>
</dbReference>
<dbReference type="InterPro" id="IPR000731">
    <property type="entry name" value="SSD"/>
</dbReference>
<dbReference type="Gene3D" id="1.20.1640.10">
    <property type="entry name" value="Multidrug efflux transporter AcrB transmembrane domain"/>
    <property type="match status" value="2"/>
</dbReference>
<feature type="transmembrane region" description="Helical" evidence="8">
    <location>
        <begin position="230"/>
        <end position="247"/>
    </location>
</feature>
<comment type="similarity">
    <text evidence="2">Belongs to the patched family.</text>
</comment>
<accession>A0A8S1H2B3</accession>
<keyword evidence="4 8" id="KW-0812">Transmembrane</keyword>
<dbReference type="PANTHER" id="PTHR10796">
    <property type="entry name" value="PATCHED-RELATED"/>
    <property type="match status" value="1"/>
</dbReference>
<keyword evidence="5 8" id="KW-1133">Transmembrane helix</keyword>
<dbReference type="GO" id="GO:0005886">
    <property type="term" value="C:plasma membrane"/>
    <property type="evidence" value="ECO:0007669"/>
    <property type="project" value="UniProtKB-SubCell"/>
</dbReference>
<feature type="transmembrane region" description="Helical" evidence="8">
    <location>
        <begin position="268"/>
        <end position="291"/>
    </location>
</feature>
<dbReference type="OrthoDB" id="6510177at2759"/>
<feature type="transmembrane region" description="Helical" evidence="8">
    <location>
        <begin position="364"/>
        <end position="384"/>
    </location>
</feature>
<evidence type="ECO:0000313" key="10">
    <source>
        <dbReference type="EMBL" id="CAD6187490.1"/>
    </source>
</evidence>
<evidence type="ECO:0000313" key="11">
    <source>
        <dbReference type="Proteomes" id="UP000835052"/>
    </source>
</evidence>
<name>A0A8S1H2B3_9PELO</name>
<dbReference type="AlphaFoldDB" id="A0A8S1H2B3"/>
<evidence type="ECO:0000256" key="7">
    <source>
        <dbReference type="ARBA" id="ARBA00023180"/>
    </source>
</evidence>
<evidence type="ECO:0000256" key="5">
    <source>
        <dbReference type="ARBA" id="ARBA00022989"/>
    </source>
</evidence>
<evidence type="ECO:0000259" key="9">
    <source>
        <dbReference type="PROSITE" id="PS50156"/>
    </source>
</evidence>
<comment type="caution">
    <text evidence="10">The sequence shown here is derived from an EMBL/GenBank/DDBJ whole genome shotgun (WGS) entry which is preliminary data.</text>
</comment>
<keyword evidence="11" id="KW-1185">Reference proteome</keyword>
<evidence type="ECO:0000256" key="4">
    <source>
        <dbReference type="ARBA" id="ARBA00022692"/>
    </source>
</evidence>
<evidence type="ECO:0000256" key="2">
    <source>
        <dbReference type="ARBA" id="ARBA00005585"/>
    </source>
</evidence>
<reference evidence="10" key="1">
    <citation type="submission" date="2020-10" db="EMBL/GenBank/DDBJ databases">
        <authorList>
            <person name="Kikuchi T."/>
        </authorList>
    </citation>
    <scope>NUCLEOTIDE SEQUENCE</scope>
    <source>
        <strain evidence="10">NKZ352</strain>
    </source>
</reference>
<dbReference type="GO" id="GO:0018996">
    <property type="term" value="P:molting cycle, collagen and cuticulin-based cuticle"/>
    <property type="evidence" value="ECO:0007669"/>
    <property type="project" value="TreeGrafter"/>
</dbReference>
<dbReference type="GO" id="GO:0006897">
    <property type="term" value="P:endocytosis"/>
    <property type="evidence" value="ECO:0007669"/>
    <property type="project" value="TreeGrafter"/>
</dbReference>
<feature type="transmembrane region" description="Helical" evidence="8">
    <location>
        <begin position="714"/>
        <end position="740"/>
    </location>
</feature>
<comment type="subcellular location">
    <subcellularLocation>
        <location evidence="1">Cell membrane</location>
        <topology evidence="1">Multi-pass membrane protein</topology>
    </subcellularLocation>
</comment>
<proteinExistence type="inferred from homology"/>
<gene>
    <name evidence="10" type="ORF">CAUJ_LOCUS3409</name>
</gene>
<evidence type="ECO:0000256" key="6">
    <source>
        <dbReference type="ARBA" id="ARBA00023136"/>
    </source>
</evidence>
<dbReference type="InterPro" id="IPR051697">
    <property type="entry name" value="Patched_domain-protein"/>
</dbReference>
<protein>
    <recommendedName>
        <fullName evidence="9">SSD domain-containing protein</fullName>
    </recommendedName>
</protein>
<dbReference type="FunFam" id="1.20.1640.10:FF:000013">
    <property type="entry name" value="PaTched Related family"/>
    <property type="match status" value="1"/>
</dbReference>
<feature type="domain" description="SSD" evidence="9">
    <location>
        <begin position="230"/>
        <end position="395"/>
    </location>
</feature>
<dbReference type="SUPFAM" id="SSF82866">
    <property type="entry name" value="Multidrug efflux transporter AcrB transmembrane domain"/>
    <property type="match status" value="2"/>
</dbReference>
<feature type="transmembrane region" description="Helical" evidence="8">
    <location>
        <begin position="815"/>
        <end position="836"/>
    </location>
</feature>
<keyword evidence="6 8" id="KW-0472">Membrane</keyword>
<sequence>MGLSFGFLRLNELRVDDPAYVFTPSDARWRRELKTFTESWPLNENKFLPGKSFETKRFVNILIHAKDGGSVLRESILREIKVLNEWISYNISVPTVDRRFNLSYQDLCLSYDWVCSGNEHIEMLLQRHKVGQFIDLSYPRGGNKDTPVYLGTVLGDITLFSENNTVSDAKITQLFYFLKQQQKLVEGYSSDFSYAVEHFLQDVYSSELIAFSFAHYQSLEDGLDENAKTFLPNFVVSFVVLAAYALFTSFCLRRSSGNRIDWIRSKPWLACAGMSTTILSILSAFGLLMLLGVNYNVINTIIPFLIIAIGIDDMFIMNACWEQTDDRMSVPERLSKTLAHAGVAVTITNVTDIMSFAIGCITNLPGIQLFCLYACVSVLFSYLYQLTYFCGAMAILGDVEKEKRHCIFFYKTVGVVNIAEMNKSQKPLEVKFPNNMRKFQRTRSKDLPQLYESTSSASSSDNSFSSQKTLPIDELHWKEDIPPPTYDATSATTAHKEPDRIVKFIGSSYGPFILSNPMKCFAALTFSAYLAGALYGCANFREGLNPGNLVTNDHYIAKYFEDIKSFWKKGPQLHVGVMNAPNLTDHFERERLFKVISAFENTKYTMGREGTVFFLFEYLNYLDQLNVEIEDTDRLWKQKLKSWLKYTGGSAQWEKDIIMNKDGSVEAFRFEIAMKHLVEPNDHKNAARILREIADQQPFNVVVYHESFPFADQYLIILPATIQNIIISLACMGAVSILMVPSLPSGVIIFFAIVSINVGVFGYMTLWGVNLDAVSMISIIMSIGFAVDLSAHIIYAFVTSHGDTRQRVIGALEVLGWPIFQGASSTIAGISILYTVDAYIILTFFKTIWLTMVIGAIHGLFFIPVFLTLFPVGFFRIPKVVELH</sequence>
<dbReference type="Proteomes" id="UP000835052">
    <property type="component" value="Unassembled WGS sequence"/>
</dbReference>
<dbReference type="Pfam" id="PF02460">
    <property type="entry name" value="Patched"/>
    <property type="match status" value="1"/>
</dbReference>
<dbReference type="EMBL" id="CAJGYM010000006">
    <property type="protein sequence ID" value="CAD6187490.1"/>
    <property type="molecule type" value="Genomic_DNA"/>
</dbReference>
<evidence type="ECO:0000256" key="8">
    <source>
        <dbReference type="SAM" id="Phobius"/>
    </source>
</evidence>
<evidence type="ECO:0000256" key="3">
    <source>
        <dbReference type="ARBA" id="ARBA00022475"/>
    </source>
</evidence>
<feature type="transmembrane region" description="Helical" evidence="8">
    <location>
        <begin position="848"/>
        <end position="874"/>
    </location>
</feature>
<feature type="transmembrane region" description="Helical" evidence="8">
    <location>
        <begin position="773"/>
        <end position="795"/>
    </location>
</feature>
<dbReference type="PROSITE" id="PS50156">
    <property type="entry name" value="SSD"/>
    <property type="match status" value="1"/>
</dbReference>
<dbReference type="InterPro" id="IPR003392">
    <property type="entry name" value="PTHD_SSD"/>
</dbReference>
<dbReference type="FunFam" id="1.20.1640.10:FF:000047">
    <property type="entry name" value="PaTched Related family"/>
    <property type="match status" value="1"/>
</dbReference>
<keyword evidence="7" id="KW-0325">Glycoprotein</keyword>
<dbReference type="PANTHER" id="PTHR10796:SF193">
    <property type="entry name" value="SSD DOMAIN-CONTAINING PROTEIN"/>
    <property type="match status" value="1"/>
</dbReference>